<evidence type="ECO:0000313" key="1">
    <source>
        <dbReference type="EMBL" id="KAJ2805942.1"/>
    </source>
</evidence>
<gene>
    <name evidence="1" type="ORF">H4R21_001074</name>
</gene>
<dbReference type="Proteomes" id="UP001140087">
    <property type="component" value="Unassembled WGS sequence"/>
</dbReference>
<protein>
    <submittedName>
        <fullName evidence="1">Uncharacterized protein</fullName>
    </submittedName>
</protein>
<reference evidence="1" key="1">
    <citation type="submission" date="2022-07" db="EMBL/GenBank/DDBJ databases">
        <title>Phylogenomic reconstructions and comparative analyses of Kickxellomycotina fungi.</title>
        <authorList>
            <person name="Reynolds N.K."/>
            <person name="Stajich J.E."/>
            <person name="Barry K."/>
            <person name="Grigoriev I.V."/>
            <person name="Crous P."/>
            <person name="Smith M.E."/>
        </authorList>
    </citation>
    <scope>NUCLEOTIDE SEQUENCE</scope>
    <source>
        <strain evidence="1">BCRC 34780</strain>
    </source>
</reference>
<accession>A0ACC1LDI6</accession>
<keyword evidence="2" id="KW-1185">Reference proteome</keyword>
<name>A0ACC1LDI6_9FUNG</name>
<evidence type="ECO:0000313" key="2">
    <source>
        <dbReference type="Proteomes" id="UP001140087"/>
    </source>
</evidence>
<dbReference type="EMBL" id="JANBUN010000196">
    <property type="protein sequence ID" value="KAJ2805942.1"/>
    <property type="molecule type" value="Genomic_DNA"/>
</dbReference>
<feature type="non-terminal residue" evidence="1">
    <location>
        <position position="88"/>
    </location>
</feature>
<sequence length="88" mass="9165">MDGSGSNTDENAWLAAGLSPSAPASASPTAHTRGLTSTLSGRRTRHEHTPAVAAVASDSSGQQPQQPQQQPAWRATGRRVMRGFADPD</sequence>
<organism evidence="1 2">
    <name type="scientific">Coemansia helicoidea</name>
    <dbReference type="NCBI Taxonomy" id="1286919"/>
    <lineage>
        <taxon>Eukaryota</taxon>
        <taxon>Fungi</taxon>
        <taxon>Fungi incertae sedis</taxon>
        <taxon>Zoopagomycota</taxon>
        <taxon>Kickxellomycotina</taxon>
        <taxon>Kickxellomycetes</taxon>
        <taxon>Kickxellales</taxon>
        <taxon>Kickxellaceae</taxon>
        <taxon>Coemansia</taxon>
    </lineage>
</organism>
<comment type="caution">
    <text evidence="1">The sequence shown here is derived from an EMBL/GenBank/DDBJ whole genome shotgun (WGS) entry which is preliminary data.</text>
</comment>
<proteinExistence type="predicted"/>